<comment type="caution">
    <text evidence="1">The sequence shown here is derived from an EMBL/GenBank/DDBJ whole genome shotgun (WGS) entry which is preliminary data.</text>
</comment>
<sequence>MKPPKETKEERFRRVAEARVNKILCMIRLLGNCAGTAVYRYSQDQVDQIFDTLQAALSSARARFEVPRSRFSLARPYNLRRTMKVNPHVALKMPNGCIVTAVVYAEDEYPAINVYCQTNEDEPELICFVEYNAEHEPDQALHIGVYREDEEDTQYYAPYRAERDLNGRTD</sequence>
<reference evidence="1 2" key="1">
    <citation type="submission" date="2023-06" db="EMBL/GenBank/DDBJ databases">
        <title>Identification and characterization of horizontal gene transfer across gut microbiota members of farm animals based on homology search.</title>
        <authorList>
            <person name="Schwarzerova J."/>
            <person name="Nykrynova M."/>
            <person name="Jureckova K."/>
            <person name="Cejkova D."/>
            <person name="Rychlik I."/>
        </authorList>
    </citation>
    <scope>NUCLEOTIDE SEQUENCE [LARGE SCALE GENOMIC DNA]</scope>
    <source>
        <strain evidence="1 2">ET340</strain>
    </source>
</reference>
<evidence type="ECO:0000313" key="1">
    <source>
        <dbReference type="EMBL" id="MDM8202043.1"/>
    </source>
</evidence>
<dbReference type="EMBL" id="JAUDCL010000025">
    <property type="protein sequence ID" value="MDM8202043.1"/>
    <property type="molecule type" value="Genomic_DNA"/>
</dbReference>
<keyword evidence="2" id="KW-1185">Reference proteome</keyword>
<protein>
    <submittedName>
        <fullName evidence="1">Uncharacterized protein</fullName>
    </submittedName>
</protein>
<dbReference type="Proteomes" id="UP001529380">
    <property type="component" value="Unassembled WGS sequence"/>
</dbReference>
<dbReference type="RefSeq" id="WP_289600441.1">
    <property type="nucleotide sequence ID" value="NZ_JAUDCL010000025.1"/>
</dbReference>
<gene>
    <name evidence="1" type="ORF">QUW08_12190</name>
</gene>
<name>A0ABT7UUN9_9FIRM</name>
<proteinExistence type="predicted"/>
<evidence type="ECO:0000313" key="2">
    <source>
        <dbReference type="Proteomes" id="UP001529380"/>
    </source>
</evidence>
<accession>A0ABT7UUN9</accession>
<organism evidence="1 2">
    <name type="scientific">Allofournierella massiliensis</name>
    <dbReference type="NCBI Taxonomy" id="1650663"/>
    <lineage>
        <taxon>Bacteria</taxon>
        <taxon>Bacillati</taxon>
        <taxon>Bacillota</taxon>
        <taxon>Clostridia</taxon>
        <taxon>Eubacteriales</taxon>
        <taxon>Oscillospiraceae</taxon>
        <taxon>Allofournierella</taxon>
    </lineage>
</organism>